<dbReference type="InterPro" id="IPR011598">
    <property type="entry name" value="bHLH_dom"/>
</dbReference>
<feature type="compositionally biased region" description="Basic and acidic residues" evidence="1">
    <location>
        <begin position="195"/>
        <end position="207"/>
    </location>
</feature>
<evidence type="ECO:0000256" key="1">
    <source>
        <dbReference type="SAM" id="MobiDB-lite"/>
    </source>
</evidence>
<dbReference type="Pfam" id="PF00010">
    <property type="entry name" value="HLH"/>
    <property type="match status" value="1"/>
</dbReference>
<dbReference type="PANTHER" id="PTHR47336">
    <property type="entry name" value="TRANSCRIPTION FACTOR HMS1-RELATED"/>
    <property type="match status" value="1"/>
</dbReference>
<dbReference type="SUPFAM" id="SSF47459">
    <property type="entry name" value="HLH, helix-loop-helix DNA-binding domain"/>
    <property type="match status" value="1"/>
</dbReference>
<evidence type="ECO:0000313" key="4">
    <source>
        <dbReference type="Proteomes" id="UP000184330"/>
    </source>
</evidence>
<organism evidence="3 4">
    <name type="scientific">Phialocephala subalpina</name>
    <dbReference type="NCBI Taxonomy" id="576137"/>
    <lineage>
        <taxon>Eukaryota</taxon>
        <taxon>Fungi</taxon>
        <taxon>Dikarya</taxon>
        <taxon>Ascomycota</taxon>
        <taxon>Pezizomycotina</taxon>
        <taxon>Leotiomycetes</taxon>
        <taxon>Helotiales</taxon>
        <taxon>Mollisiaceae</taxon>
        <taxon>Phialocephala</taxon>
        <taxon>Phialocephala fortinii species complex</taxon>
    </lineage>
</organism>
<dbReference type="SMART" id="SM00353">
    <property type="entry name" value="HLH"/>
    <property type="match status" value="1"/>
</dbReference>
<name>A0A1L7WH96_9HELO</name>
<sequence>MPLRYLYLRGQEPSNDLVALKGPYVSECEITEQGLADGLDLDWDNWMKWDNGPGEEARESKTDILCSPATCFSDFEFTGKDEASPSLSATFEDAPFDLDEINDSLLFSPTSSISSLPDRGSQQSFDFGIGQLSTIDSDETSPAVQDPEGSAMQMKTIPDMNLGRPKLSRPLRIDTSARRGKRRRAIDEDDQEPTGESKKRGHNAIEKRYRTNLNEKINCLRDAIPLSCKTSSDAKTADEDSEEEDIDSKSGQRKFGKAAILTRALDYIKHLEQNTQRLGKEMDTLKTRIGAFERLARSGTAAMDECEMPKLSTPSTLESIQDEFKQMKTNPRSRSRSTPESALPRKRGRRPGKTC</sequence>
<dbReference type="InterPro" id="IPR036638">
    <property type="entry name" value="HLH_DNA-bd_sf"/>
</dbReference>
<dbReference type="Gene3D" id="4.10.280.10">
    <property type="entry name" value="Helix-loop-helix DNA-binding domain"/>
    <property type="match status" value="1"/>
</dbReference>
<feature type="compositionally biased region" description="Basic residues" evidence="1">
    <location>
        <begin position="344"/>
        <end position="355"/>
    </location>
</feature>
<reference evidence="3 4" key="1">
    <citation type="submission" date="2016-03" db="EMBL/GenBank/DDBJ databases">
        <authorList>
            <person name="Ploux O."/>
        </authorList>
    </citation>
    <scope>NUCLEOTIDE SEQUENCE [LARGE SCALE GENOMIC DNA]</scope>
    <source>
        <strain evidence="3 4">UAMH 11012</strain>
    </source>
</reference>
<accession>A0A1L7WH96</accession>
<dbReference type="PROSITE" id="PS50888">
    <property type="entry name" value="BHLH"/>
    <property type="match status" value="1"/>
</dbReference>
<dbReference type="EMBL" id="FJOG01000002">
    <property type="protein sequence ID" value="CZR52156.1"/>
    <property type="molecule type" value="Genomic_DNA"/>
</dbReference>
<dbReference type="Proteomes" id="UP000184330">
    <property type="component" value="Unassembled WGS sequence"/>
</dbReference>
<dbReference type="GO" id="GO:0046983">
    <property type="term" value="F:protein dimerization activity"/>
    <property type="evidence" value="ECO:0007669"/>
    <property type="project" value="InterPro"/>
</dbReference>
<evidence type="ECO:0000313" key="3">
    <source>
        <dbReference type="EMBL" id="CZR52156.1"/>
    </source>
</evidence>
<dbReference type="AlphaFoldDB" id="A0A1L7WH96"/>
<dbReference type="PANTHER" id="PTHR47336:SF2">
    <property type="entry name" value="TRANSCRIPTION FACTOR HMS1-RELATED"/>
    <property type="match status" value="1"/>
</dbReference>
<evidence type="ECO:0000259" key="2">
    <source>
        <dbReference type="PROSITE" id="PS50888"/>
    </source>
</evidence>
<feature type="domain" description="BHLH" evidence="2">
    <location>
        <begin position="197"/>
        <end position="271"/>
    </location>
</feature>
<dbReference type="OrthoDB" id="2133190at2759"/>
<feature type="region of interest" description="Disordered" evidence="1">
    <location>
        <begin position="230"/>
        <end position="253"/>
    </location>
</feature>
<feature type="compositionally biased region" description="Polar residues" evidence="1">
    <location>
        <begin position="327"/>
        <end position="340"/>
    </location>
</feature>
<protein>
    <recommendedName>
        <fullName evidence="2">BHLH domain-containing protein</fullName>
    </recommendedName>
</protein>
<keyword evidence="4" id="KW-1185">Reference proteome</keyword>
<proteinExistence type="predicted"/>
<dbReference type="STRING" id="576137.A0A1L7WH96"/>
<feature type="region of interest" description="Disordered" evidence="1">
    <location>
        <begin position="311"/>
        <end position="355"/>
    </location>
</feature>
<gene>
    <name evidence="3" type="ORF">PAC_02033</name>
</gene>
<feature type="region of interest" description="Disordered" evidence="1">
    <location>
        <begin position="160"/>
        <end position="207"/>
    </location>
</feature>
<dbReference type="InterPro" id="IPR052099">
    <property type="entry name" value="Regulatory_TF_Diverse"/>
</dbReference>